<protein>
    <recommendedName>
        <fullName evidence="5">Pentacotripeptide-repeat region of PRORP domain-containing protein</fullName>
    </recommendedName>
</protein>
<evidence type="ECO:0000256" key="2">
    <source>
        <dbReference type="PROSITE-ProRule" id="PRU00708"/>
    </source>
</evidence>
<dbReference type="Proteomes" id="UP000298138">
    <property type="component" value="Unassembled WGS sequence"/>
</dbReference>
<proteinExistence type="predicted"/>
<evidence type="ECO:0000256" key="1">
    <source>
        <dbReference type="ARBA" id="ARBA00022737"/>
    </source>
</evidence>
<dbReference type="InterPro" id="IPR002885">
    <property type="entry name" value="PPR_rpt"/>
</dbReference>
<dbReference type="OrthoDB" id="185373at2759"/>
<dbReference type="PROSITE" id="PS51375">
    <property type="entry name" value="PPR"/>
    <property type="match status" value="2"/>
</dbReference>
<dbReference type="STRING" id="341454.A0A4S2N111"/>
<dbReference type="PANTHER" id="PTHR47941">
    <property type="entry name" value="PENTATRICOPEPTIDE REPEAT-CONTAINING PROTEIN 3, MITOCHONDRIAL"/>
    <property type="match status" value="1"/>
</dbReference>
<evidence type="ECO:0000313" key="3">
    <source>
        <dbReference type="EMBL" id="TGZ82808.1"/>
    </source>
</evidence>
<dbReference type="EMBL" id="ML220114">
    <property type="protein sequence ID" value="TGZ82808.1"/>
    <property type="molecule type" value="Genomic_DNA"/>
</dbReference>
<dbReference type="NCBIfam" id="TIGR00756">
    <property type="entry name" value="PPR"/>
    <property type="match status" value="1"/>
</dbReference>
<organism evidence="3 4">
    <name type="scientific">Ascodesmis nigricans</name>
    <dbReference type="NCBI Taxonomy" id="341454"/>
    <lineage>
        <taxon>Eukaryota</taxon>
        <taxon>Fungi</taxon>
        <taxon>Dikarya</taxon>
        <taxon>Ascomycota</taxon>
        <taxon>Pezizomycotina</taxon>
        <taxon>Pezizomycetes</taxon>
        <taxon>Pezizales</taxon>
        <taxon>Ascodesmidaceae</taxon>
        <taxon>Ascodesmis</taxon>
    </lineage>
</organism>
<feature type="repeat" description="PPR" evidence="2">
    <location>
        <begin position="491"/>
        <end position="525"/>
    </location>
</feature>
<reference evidence="3 4" key="1">
    <citation type="submission" date="2019-04" db="EMBL/GenBank/DDBJ databases">
        <title>Comparative genomics and transcriptomics to analyze fruiting body development in filamentous ascomycetes.</title>
        <authorList>
            <consortium name="DOE Joint Genome Institute"/>
            <person name="Lutkenhaus R."/>
            <person name="Traeger S."/>
            <person name="Breuer J."/>
            <person name="Kuo A."/>
            <person name="Lipzen A."/>
            <person name="Pangilinan J."/>
            <person name="Dilworth D."/>
            <person name="Sandor L."/>
            <person name="Poggeler S."/>
            <person name="Barry K."/>
            <person name="Grigoriev I.V."/>
            <person name="Nowrousian M."/>
        </authorList>
    </citation>
    <scope>NUCLEOTIDE SEQUENCE [LARGE SCALE GENOMIC DNA]</scope>
    <source>
        <strain evidence="3 4">CBS 389.68</strain>
    </source>
</reference>
<gene>
    <name evidence="3" type="ORF">EX30DRAFT_347185</name>
</gene>
<sequence length="770" mass="87142">MRPLLKGPAAQSVCLQCASYHRFYRRIAEYPLSFPHRRHASTETSTTIHQDPLQTPRFTIRRPRPYVQSQPRKLRAFDKPLPAARVPQTSETPEQSTRNKISYEEAEAFCEALDPKRLDIHGASRLIEDFVARGATVLRKSYHPLTVATGKFLEALLLDCKDESGLPGPVQFIDWCIKIGLRPHAHFEMLLIHAISQEMPVEEVYHLFETAARLRVGYNDNDELVFDPIYRNPFLNSKQSSKDGRVIFMTYVYLRMNGHRFTGPMADVDTQLHRLTRPDIVESIEEIAGLLPNHLSSEVSKVASELLLRSLLSDPHALRLRLSRYTERNDLKGLRSFYHSLRALEPSPLLEQHYAAIIASFGKIWRSREIVLEVWDDMNKLGIEPMVGSWTSLLRCSKNFPSKTALKDVWNKMIEAGVAPDAHSWTTLITLQLERGEIAEGLQSFDSMVAAGTIPDVKTINAVVSRLISQGSLKFAAHALTVAGSLGITPDVATFNLIIQDYFQRGDFAGAIDILKGMVEHKVEPDHATFTILVKGFELNKANLPTIVEDQGEDISVVILRFMKQLGFPPRVHVYTALLQYLLDQDPIKHDVIAAVLRRMWKDKVKPNARTYTVLIDAAFKRGDLRAVNEFWTRIKTDKVWCDHILWTEMILGFAEAGDMLNVRDLLDELQEYNKNAGESVPRVVITLGGYYDILLAVERRGELGLARRIAEDVVGDWNSRLVIDSHWKGGPAEENWWNLVRTIGGPAYAAQLQRAAEKAPVIKSQKAIP</sequence>
<dbReference type="Pfam" id="PF13812">
    <property type="entry name" value="PPR_3"/>
    <property type="match status" value="2"/>
</dbReference>
<dbReference type="Gene3D" id="1.25.40.10">
    <property type="entry name" value="Tetratricopeptide repeat domain"/>
    <property type="match status" value="3"/>
</dbReference>
<accession>A0A4S2N111</accession>
<dbReference type="AlphaFoldDB" id="A0A4S2N111"/>
<evidence type="ECO:0008006" key="5">
    <source>
        <dbReference type="Google" id="ProtNLM"/>
    </source>
</evidence>
<dbReference type="InParanoid" id="A0A4S2N111"/>
<keyword evidence="1" id="KW-0677">Repeat</keyword>
<evidence type="ECO:0000313" key="4">
    <source>
        <dbReference type="Proteomes" id="UP000298138"/>
    </source>
</evidence>
<keyword evidence="4" id="KW-1185">Reference proteome</keyword>
<dbReference type="Pfam" id="PF13041">
    <property type="entry name" value="PPR_2"/>
    <property type="match status" value="1"/>
</dbReference>
<name>A0A4S2N111_9PEZI</name>
<feature type="repeat" description="PPR" evidence="2">
    <location>
        <begin position="421"/>
        <end position="455"/>
    </location>
</feature>
<dbReference type="InterPro" id="IPR011990">
    <property type="entry name" value="TPR-like_helical_dom_sf"/>
</dbReference>